<dbReference type="SUPFAM" id="SSF51126">
    <property type="entry name" value="Pectin lyase-like"/>
    <property type="match status" value="1"/>
</dbReference>
<dbReference type="Gene3D" id="2.160.20.20">
    <property type="match status" value="1"/>
</dbReference>
<keyword evidence="1 2" id="KW-0732">Signal</keyword>
<dbReference type="InterPro" id="IPR017853">
    <property type="entry name" value="GH"/>
</dbReference>
<accession>A0A975J2T6</accession>
<evidence type="ECO:0000256" key="1">
    <source>
        <dbReference type="ARBA" id="ARBA00022729"/>
    </source>
</evidence>
<dbReference type="Proteomes" id="UP000676169">
    <property type="component" value="Chromosome"/>
</dbReference>
<reference evidence="3" key="1">
    <citation type="submission" date="2021-04" db="EMBL/GenBank/DDBJ databases">
        <title>Luteolibacter sp. 32A isolated from the skin of an Anderson's salamander (Ambystoma andersonii).</title>
        <authorList>
            <person name="Spergser J."/>
            <person name="Busse H.-J."/>
        </authorList>
    </citation>
    <scope>NUCLEOTIDE SEQUENCE</scope>
    <source>
        <strain evidence="3">32A</strain>
    </source>
</reference>
<dbReference type="Gene3D" id="3.20.20.80">
    <property type="entry name" value="Glycosidases"/>
    <property type="match status" value="1"/>
</dbReference>
<dbReference type="NCBIfam" id="TIGR02601">
    <property type="entry name" value="autotrns_rpt"/>
    <property type="match status" value="1"/>
</dbReference>
<name>A0A975J2T6_9BACT</name>
<protein>
    <submittedName>
        <fullName evidence="3">Autotransporter-associated beta strand repeat-containing protein</fullName>
    </submittedName>
</protein>
<dbReference type="Pfam" id="PF12951">
    <property type="entry name" value="PATR"/>
    <property type="match status" value="2"/>
</dbReference>
<dbReference type="KEGG" id="lamb:KBB96_08820"/>
<proteinExistence type="predicted"/>
<dbReference type="AlphaFoldDB" id="A0A975J2T6"/>
<keyword evidence="4" id="KW-1185">Reference proteome</keyword>
<dbReference type="InterPro" id="IPR011050">
    <property type="entry name" value="Pectin_lyase_fold/virulence"/>
</dbReference>
<evidence type="ECO:0000313" key="4">
    <source>
        <dbReference type="Proteomes" id="UP000676169"/>
    </source>
</evidence>
<sequence length="1264" mass="131476">MHLFRTLAGALAGLPWLVASAEPVVSVHPYDHRHVYETGATGFTWYWGHLKAASNRDEALRWLFQDLNIDYIRNGFDEAETANDNSDPLSINWSKFDFPQRDTGNDWVYNRAKSLNPRLKTLTYAHSFPNWLRKSDGSPNLSAPNFHAEYAEWLFAQLVEKKAAGVPCDVLDLTNEPDYNNIGKDNVANILKYAVPLLRAWVNDPVRNPYGVEMPKIMAPSCLSASQSKDWITDWAANNADAWNQIDIVSTHQYSSGFEPSAYSAVNDVRGGRPFFQSEMHCGHSSVLNNSSQLPEDSVEDQLEAALVLGRLFSKSVNNGVSVYDYYMGNSPQGSPTSLVYSPYNGTATRRKVYFSFKQLSSMQTRGSNVVKTQITGGVSGYDAIAYHSWGEQKTWLTVTCSQNTSQDILLEVFDQTGNRIPIQRVKTYETSASKNAELVSDEVPATAVQQYRVALPNHCVRTFEISWQRPNRLVASDDWEDPAFMAGGTGWNGGWVRSGSPLPIARSYNKNMAPRFQGNGSSEASIRRTLASPLMGSGILRFKRDVDSLEDGDSAVAEVYDGAWHTVWTATSYSNGTDAIGDADSLDQINVSLAGFGPITQIRFKLLGDGAGDYFHLDDVEIIETSKATDLIWSGDGVNNLWAADATPNWLSGTTSSPFSNGKSVLFTSAGNNAPAIALSGTLTPSSVNVDADEDYTFSGGGAIGGTCTLDKRGSGKLILTSANTFTGGTAMRQGILQIHAGGALGTGPLATSSIDPELGLPTRVVLNSGVTLPNPVIVNATNPGTGQGVLGVTSGSAIFSGAVTITSDTGNGGHIRGPGSGGLLAFTGPLTMTDAASGIVIRDGLVRLSGGGSYAVLAVGAGTTSLGANNGMATGATLRLGGSGNATFDLNGWSQTLAGLERTANIATVTNTSATLSTLTLNSGATPQTFTGAIQGNLKLAIPGGSVVLSGTNAFSGGVNLTGGSLRIDGQLSNSGVTATNASSLGGTGTISGATTMSAGTSLSIGQSVTGTLRFGSSLTLTGASFKAEINSASHSSDLVIVNGAATLASGAALSLADLAATPAVLAAGTKFAIIDYTNGSLTGTFDGLPAGGTITAGPNSFFISYADTSNGLGGTGRYVTLTAFSSTAGYAGWAAGNGITGRAFNDDADGDGLANGLEWLLGGAPLSPDSGGRITATGSAAAGLTFSFDRDAAASGQATLALEWTTDLAAGWPHSVPIGTTSATTAEGVVVTITGDTVSVRIPAVLAPGGRIFARLRAVSP</sequence>
<organism evidence="3 4">
    <name type="scientific">Luteolibacter ambystomatis</name>
    <dbReference type="NCBI Taxonomy" id="2824561"/>
    <lineage>
        <taxon>Bacteria</taxon>
        <taxon>Pseudomonadati</taxon>
        <taxon>Verrucomicrobiota</taxon>
        <taxon>Verrucomicrobiia</taxon>
        <taxon>Verrucomicrobiales</taxon>
        <taxon>Verrucomicrobiaceae</taxon>
        <taxon>Luteolibacter</taxon>
    </lineage>
</organism>
<dbReference type="InterPro" id="IPR012332">
    <property type="entry name" value="Autotransporter_pectin_lyase_C"/>
</dbReference>
<feature type="chain" id="PRO_5038112361" evidence="2">
    <location>
        <begin position="22"/>
        <end position="1264"/>
    </location>
</feature>
<evidence type="ECO:0000256" key="2">
    <source>
        <dbReference type="SAM" id="SignalP"/>
    </source>
</evidence>
<gene>
    <name evidence="3" type="ORF">KBB96_08820</name>
</gene>
<dbReference type="EMBL" id="CP073100">
    <property type="protein sequence ID" value="QUE52979.1"/>
    <property type="molecule type" value="Genomic_DNA"/>
</dbReference>
<feature type="signal peptide" evidence="2">
    <location>
        <begin position="1"/>
        <end position="21"/>
    </location>
</feature>
<dbReference type="RefSeq" id="WP_211634323.1">
    <property type="nucleotide sequence ID" value="NZ_CP073100.1"/>
</dbReference>
<dbReference type="InterPro" id="IPR013425">
    <property type="entry name" value="Autotrns_rpt"/>
</dbReference>
<dbReference type="SUPFAM" id="SSF51445">
    <property type="entry name" value="(Trans)glycosidases"/>
    <property type="match status" value="1"/>
</dbReference>
<evidence type="ECO:0000313" key="3">
    <source>
        <dbReference type="EMBL" id="QUE52979.1"/>
    </source>
</evidence>